<dbReference type="EMBL" id="MN035959">
    <property type="protein sequence ID" value="QDH91032.1"/>
    <property type="molecule type" value="Genomic_RNA"/>
</dbReference>
<gene>
    <name evidence="1" type="ORF">H1BulkLitter6437_000001</name>
</gene>
<protein>
    <recommendedName>
        <fullName evidence="2">Maturation</fullName>
    </recommendedName>
</protein>
<reference evidence="1" key="1">
    <citation type="submission" date="2019-05" db="EMBL/GenBank/DDBJ databases">
        <title>Metatranscriptomic reconstruction reveals RNA viruses with the potential to shape carbon cycling in soil.</title>
        <authorList>
            <person name="Starr E.P."/>
            <person name="Nuccio E."/>
            <person name="Pett-Ridge J."/>
            <person name="Banfield J.F."/>
            <person name="Firestone M.K."/>
        </authorList>
    </citation>
    <scope>NUCLEOTIDE SEQUENCE</scope>
    <source>
        <strain evidence="1">H1_Bulk_Litter_6_scaffold_437</strain>
    </source>
</reference>
<accession>A0A514DBP6</accession>
<evidence type="ECO:0000313" key="1">
    <source>
        <dbReference type="EMBL" id="QDH91032.1"/>
    </source>
</evidence>
<proteinExistence type="predicted"/>
<name>A0A514DBP6_9VIRU</name>
<sequence length="410" mass="45806">QSPEWTLPRNDSAINSDRASLNSINFRMLLVMGRTRYESVVTRQSGRCIPMPGYEYLGVLDAPGLPNGWGTSSDIVDARGEVNPLYLVKKRFAGGTFNGQDGTYYRAEDWQVSADAGAFQSLPDPPDYNTVMTRTIAGTSPTHADWSAANAIYELKDFRDIPRNIRDLGNDILLHDGPPNGIFKTHANDYLVWTFGIQPLISDLQQSLKFMKRTESRLDDLNGFSRPNGASKNRTIYKETSPRQFWGTSYCTGVYGAQAVFSTYLTTSRKIWGSVNWQIPPENLPPKDSSNRWALANRLANGLQISPSTLWNAMPWTWMIDWFSNIGDFIDIAGNSIGARSGRYCVMEHVRVQCHCESGSPGFTPLDGAFYETKARTPMPFVYPEVRLPFISNGMAGILSSLAIQRAPRI</sequence>
<organism evidence="1">
    <name type="scientific">Leviviridae sp</name>
    <dbReference type="NCBI Taxonomy" id="2027243"/>
    <lineage>
        <taxon>Viruses</taxon>
        <taxon>Riboviria</taxon>
        <taxon>Orthornavirae</taxon>
        <taxon>Lenarviricota</taxon>
        <taxon>Leviviricetes</taxon>
        <taxon>Norzivirales</taxon>
        <taxon>Fiersviridae</taxon>
    </lineage>
</organism>
<evidence type="ECO:0008006" key="2">
    <source>
        <dbReference type="Google" id="ProtNLM"/>
    </source>
</evidence>
<feature type="non-terminal residue" evidence="1">
    <location>
        <position position="1"/>
    </location>
</feature>